<evidence type="ECO:0000256" key="7">
    <source>
        <dbReference type="SAM" id="MobiDB-lite"/>
    </source>
</evidence>
<protein>
    <recommendedName>
        <fullName evidence="8">Zn(2)-C6 fungal-type domain-containing protein</fullName>
    </recommendedName>
</protein>
<dbReference type="PANTHER" id="PTHR46910:SF3">
    <property type="entry name" value="HALOTOLERANCE PROTEIN 9-RELATED"/>
    <property type="match status" value="1"/>
</dbReference>
<dbReference type="EMBL" id="MDYP01000023">
    <property type="protein sequence ID" value="OQE05548.1"/>
    <property type="molecule type" value="Genomic_DNA"/>
</dbReference>
<organism evidence="9 10">
    <name type="scientific">Penicillium vulpinum</name>
    <dbReference type="NCBI Taxonomy" id="29845"/>
    <lineage>
        <taxon>Eukaryota</taxon>
        <taxon>Fungi</taxon>
        <taxon>Dikarya</taxon>
        <taxon>Ascomycota</taxon>
        <taxon>Pezizomycotina</taxon>
        <taxon>Eurotiomycetes</taxon>
        <taxon>Eurotiomycetidae</taxon>
        <taxon>Eurotiales</taxon>
        <taxon>Aspergillaceae</taxon>
        <taxon>Penicillium</taxon>
    </lineage>
</organism>
<dbReference type="AlphaFoldDB" id="A0A1V6RVC2"/>
<reference evidence="10" key="1">
    <citation type="journal article" date="2017" name="Nat. Microbiol.">
        <title>Global analysis of biosynthetic gene clusters reveals vast potential of secondary metabolite production in Penicillium species.</title>
        <authorList>
            <person name="Nielsen J.C."/>
            <person name="Grijseels S."/>
            <person name="Prigent S."/>
            <person name="Ji B."/>
            <person name="Dainat J."/>
            <person name="Nielsen K.F."/>
            <person name="Frisvad J.C."/>
            <person name="Workman M."/>
            <person name="Nielsen J."/>
        </authorList>
    </citation>
    <scope>NUCLEOTIDE SEQUENCE [LARGE SCALE GENOMIC DNA]</scope>
    <source>
        <strain evidence="10">IBT 29486</strain>
    </source>
</reference>
<dbReference type="CDD" id="cd00067">
    <property type="entry name" value="GAL4"/>
    <property type="match status" value="1"/>
</dbReference>
<dbReference type="PANTHER" id="PTHR46910">
    <property type="entry name" value="TRANSCRIPTION FACTOR PDR1"/>
    <property type="match status" value="1"/>
</dbReference>
<proteinExistence type="predicted"/>
<feature type="domain" description="Zn(2)-C6 fungal-type" evidence="8">
    <location>
        <begin position="52"/>
        <end position="86"/>
    </location>
</feature>
<dbReference type="Gene3D" id="4.10.240.10">
    <property type="entry name" value="Zn(2)-C6 fungal-type DNA-binding domain"/>
    <property type="match status" value="1"/>
</dbReference>
<feature type="compositionally biased region" description="Polar residues" evidence="7">
    <location>
        <begin position="525"/>
        <end position="544"/>
    </location>
</feature>
<evidence type="ECO:0000256" key="3">
    <source>
        <dbReference type="ARBA" id="ARBA00023015"/>
    </source>
</evidence>
<keyword evidence="2" id="KW-0479">Metal-binding</keyword>
<dbReference type="STRING" id="29845.A0A1V6RVC2"/>
<dbReference type="PROSITE" id="PS50048">
    <property type="entry name" value="ZN2_CY6_FUNGAL_2"/>
    <property type="match status" value="1"/>
</dbReference>
<feature type="region of interest" description="Disordered" evidence="7">
    <location>
        <begin position="320"/>
        <end position="346"/>
    </location>
</feature>
<feature type="compositionally biased region" description="Low complexity" evidence="7">
    <location>
        <begin position="332"/>
        <end position="344"/>
    </location>
</feature>
<keyword evidence="6" id="KW-0539">Nucleus</keyword>
<comment type="subcellular location">
    <subcellularLocation>
        <location evidence="1">Nucleus</location>
    </subcellularLocation>
</comment>
<keyword evidence="4" id="KW-0238">DNA-binding</keyword>
<dbReference type="GO" id="GO:0008270">
    <property type="term" value="F:zinc ion binding"/>
    <property type="evidence" value="ECO:0007669"/>
    <property type="project" value="InterPro"/>
</dbReference>
<dbReference type="SUPFAM" id="SSF57701">
    <property type="entry name" value="Zn2/Cys6 DNA-binding domain"/>
    <property type="match status" value="1"/>
</dbReference>
<gene>
    <name evidence="9" type="ORF">PENVUL_c023G08277</name>
</gene>
<dbReference type="InterPro" id="IPR036864">
    <property type="entry name" value="Zn2-C6_fun-type_DNA-bd_sf"/>
</dbReference>
<evidence type="ECO:0000313" key="9">
    <source>
        <dbReference type="EMBL" id="OQE05548.1"/>
    </source>
</evidence>
<keyword evidence="5" id="KW-0804">Transcription</keyword>
<keyword evidence="10" id="KW-1185">Reference proteome</keyword>
<evidence type="ECO:0000256" key="1">
    <source>
        <dbReference type="ARBA" id="ARBA00004123"/>
    </source>
</evidence>
<evidence type="ECO:0000313" key="10">
    <source>
        <dbReference type="Proteomes" id="UP000191518"/>
    </source>
</evidence>
<dbReference type="PROSITE" id="PS00463">
    <property type="entry name" value="ZN2_CY6_FUNGAL_1"/>
    <property type="match status" value="1"/>
</dbReference>
<accession>A0A1V6RVC2</accession>
<evidence type="ECO:0000256" key="6">
    <source>
        <dbReference type="ARBA" id="ARBA00023242"/>
    </source>
</evidence>
<dbReference type="SMART" id="SM00066">
    <property type="entry name" value="GAL4"/>
    <property type="match status" value="1"/>
</dbReference>
<dbReference type="Proteomes" id="UP000191518">
    <property type="component" value="Unassembled WGS sequence"/>
</dbReference>
<name>A0A1V6RVC2_9EURO</name>
<evidence type="ECO:0000256" key="5">
    <source>
        <dbReference type="ARBA" id="ARBA00023163"/>
    </source>
</evidence>
<dbReference type="GO" id="GO:0000981">
    <property type="term" value="F:DNA-binding transcription factor activity, RNA polymerase II-specific"/>
    <property type="evidence" value="ECO:0007669"/>
    <property type="project" value="InterPro"/>
</dbReference>
<dbReference type="GO" id="GO:0005634">
    <property type="term" value="C:nucleus"/>
    <property type="evidence" value="ECO:0007669"/>
    <property type="project" value="UniProtKB-SubCell"/>
</dbReference>
<dbReference type="GO" id="GO:0003677">
    <property type="term" value="F:DNA binding"/>
    <property type="evidence" value="ECO:0007669"/>
    <property type="project" value="UniProtKB-KW"/>
</dbReference>
<sequence>MDQYDNLSGLDQARHNSTISMARSMRVVKQERSLVVERDEKPRKQRKRALVACNRCRKRKIKCNGDLNTGLACSSCRSVGATECQYIRVNSLAPEDAAREAARLYANKGQGRSILMGSPQMRAPYQREEYELDIQSNFSRQPVGIDHSYDDQSANYHGQTSPGYMLSSNPGAMLDYGTTWGNRAWDLNGRPNGEFFEEQNSNMSQGTYGFVLPGQGMSAEIPQSTGAMTTPYTDAVDRTLPTPPTWRSQPQPQQNINLSTLPDGLSGMTLAPDAKGYWNRTVPMATVPSNGIYNLSPSARIKSTDSDDGTPDLVFGYIPMSTTKDPSPLPPASSSSSIASSAANPPYPALDTIETTLMGEYNTSDARVGRTFSRESGAGQRMLALTSDCSPDVYGYSGSERRKSRGVFEGADVRCSAPTLINGLPYTRVRHADSAVGLPYGFLADNLSDYGRSVDKSKIWLLGFSDLSLFPTDNPNLIKTVKNLGNAWRTLAEEPSTESDKEFTIIKTTFDLTFKIPTPGDATLVETTTNEPSFSCYSKNSTSGEKLPDEAPPPSDPQNKILVERTTHEGSISGEPEDSTSIEATINDALTSDETENTTSGYEALLSSDSYVLKSAEITTSETLLSGDREDLALTAVTTNEVPA</sequence>
<feature type="region of interest" description="Disordered" evidence="7">
    <location>
        <begin position="523"/>
        <end position="560"/>
    </location>
</feature>
<keyword evidence="3" id="KW-0805">Transcription regulation</keyword>
<dbReference type="InterPro" id="IPR050987">
    <property type="entry name" value="AtrR-like"/>
</dbReference>
<dbReference type="InterPro" id="IPR001138">
    <property type="entry name" value="Zn2Cys6_DnaBD"/>
</dbReference>
<dbReference type="Pfam" id="PF00172">
    <property type="entry name" value="Zn_clus"/>
    <property type="match status" value="1"/>
</dbReference>
<evidence type="ECO:0000256" key="4">
    <source>
        <dbReference type="ARBA" id="ARBA00023125"/>
    </source>
</evidence>
<comment type="caution">
    <text evidence="9">The sequence shown here is derived from an EMBL/GenBank/DDBJ whole genome shotgun (WGS) entry which is preliminary data.</text>
</comment>
<evidence type="ECO:0000259" key="8">
    <source>
        <dbReference type="PROSITE" id="PS50048"/>
    </source>
</evidence>
<evidence type="ECO:0000256" key="2">
    <source>
        <dbReference type="ARBA" id="ARBA00022723"/>
    </source>
</evidence>